<dbReference type="Proteomes" id="UP000186817">
    <property type="component" value="Unassembled WGS sequence"/>
</dbReference>
<protein>
    <submittedName>
        <fullName evidence="1">Uncharacterized protein</fullName>
    </submittedName>
</protein>
<proteinExistence type="predicted"/>
<keyword evidence="2" id="KW-1185">Reference proteome</keyword>
<dbReference type="AlphaFoldDB" id="A0A1Q9E0N6"/>
<evidence type="ECO:0000313" key="2">
    <source>
        <dbReference type="Proteomes" id="UP000186817"/>
    </source>
</evidence>
<evidence type="ECO:0000313" key="1">
    <source>
        <dbReference type="EMBL" id="OLQ00986.1"/>
    </source>
</evidence>
<reference evidence="1 2" key="1">
    <citation type="submission" date="2016-02" db="EMBL/GenBank/DDBJ databases">
        <title>Genome analysis of coral dinoflagellate symbionts highlights evolutionary adaptations to a symbiotic lifestyle.</title>
        <authorList>
            <person name="Aranda M."/>
            <person name="Li Y."/>
            <person name="Liew Y.J."/>
            <person name="Baumgarten S."/>
            <person name="Simakov O."/>
            <person name="Wilson M."/>
            <person name="Piel J."/>
            <person name="Ashoor H."/>
            <person name="Bougouffa S."/>
            <person name="Bajic V.B."/>
            <person name="Ryu T."/>
            <person name="Ravasi T."/>
            <person name="Bayer T."/>
            <person name="Micklem G."/>
            <person name="Kim H."/>
            <person name="Bhak J."/>
            <person name="Lajeunesse T.C."/>
            <person name="Voolstra C.R."/>
        </authorList>
    </citation>
    <scope>NUCLEOTIDE SEQUENCE [LARGE SCALE GENOMIC DNA]</scope>
    <source>
        <strain evidence="1 2">CCMP2467</strain>
    </source>
</reference>
<gene>
    <name evidence="1" type="ORF">AK812_SmicGene49053</name>
</gene>
<dbReference type="SUPFAM" id="SSF48403">
    <property type="entry name" value="Ankyrin repeat"/>
    <property type="match status" value="1"/>
</dbReference>
<dbReference type="EMBL" id="LSRX01000308">
    <property type="protein sequence ID" value="OLQ00986.1"/>
    <property type="molecule type" value="Genomic_DNA"/>
</dbReference>
<sequence>MLIQAGTDMSNPTARGTTALCNRRFDITRLLLEATADWSSSPDSYLTEKTADVPRVVFFCIGCRRLARLRRCIFWWTPWPTSAETAKPRRPCTWQAESCVRCRGHPRLDIRRLSVYCCHRADVNGADADSWTPLCETAGCDDLVCTRHRSADPSFANGTTPLQVARKLSNSAVAKLSADTEASGVTLMPAGRQYRFY</sequence>
<comment type="caution">
    <text evidence="1">The sequence shown here is derived from an EMBL/GenBank/DDBJ whole genome shotgun (WGS) entry which is preliminary data.</text>
</comment>
<organism evidence="1 2">
    <name type="scientific">Symbiodinium microadriaticum</name>
    <name type="common">Dinoflagellate</name>
    <name type="synonym">Zooxanthella microadriatica</name>
    <dbReference type="NCBI Taxonomy" id="2951"/>
    <lineage>
        <taxon>Eukaryota</taxon>
        <taxon>Sar</taxon>
        <taxon>Alveolata</taxon>
        <taxon>Dinophyceae</taxon>
        <taxon>Suessiales</taxon>
        <taxon>Symbiodiniaceae</taxon>
        <taxon>Symbiodinium</taxon>
    </lineage>
</organism>
<dbReference type="InterPro" id="IPR036770">
    <property type="entry name" value="Ankyrin_rpt-contain_sf"/>
</dbReference>
<accession>A0A1Q9E0N6</accession>
<name>A0A1Q9E0N6_SYMMI</name>
<dbReference type="Gene3D" id="1.25.40.20">
    <property type="entry name" value="Ankyrin repeat-containing domain"/>
    <property type="match status" value="1"/>
</dbReference>